<dbReference type="Gene3D" id="2.60.40.10">
    <property type="entry name" value="Immunoglobulins"/>
    <property type="match status" value="1"/>
</dbReference>
<evidence type="ECO:0000256" key="5">
    <source>
        <dbReference type="ARBA" id="ARBA00023054"/>
    </source>
</evidence>
<comment type="caution">
    <text evidence="11">The sequence shown here is derived from an EMBL/GenBank/DDBJ whole genome shotgun (WGS) entry which is preliminary data.</text>
</comment>
<evidence type="ECO:0000256" key="3">
    <source>
        <dbReference type="ARBA" id="ARBA00022692"/>
    </source>
</evidence>
<dbReference type="InterPro" id="IPR000535">
    <property type="entry name" value="MSP_dom"/>
</dbReference>
<evidence type="ECO:0000256" key="8">
    <source>
        <dbReference type="SAM" id="MobiDB-lite"/>
    </source>
</evidence>
<keyword evidence="5 7" id="KW-0175">Coiled coil</keyword>
<dbReference type="OrthoDB" id="264603at2759"/>
<evidence type="ECO:0000256" key="4">
    <source>
        <dbReference type="ARBA" id="ARBA00022989"/>
    </source>
</evidence>
<feature type="coiled-coil region" evidence="7">
    <location>
        <begin position="160"/>
        <end position="194"/>
    </location>
</feature>
<evidence type="ECO:0000256" key="6">
    <source>
        <dbReference type="ARBA" id="ARBA00023136"/>
    </source>
</evidence>
<dbReference type="GO" id="GO:0090158">
    <property type="term" value="P:endoplasmic reticulum membrane organization"/>
    <property type="evidence" value="ECO:0007669"/>
    <property type="project" value="TreeGrafter"/>
</dbReference>
<dbReference type="PANTHER" id="PTHR10809">
    <property type="entry name" value="VESICLE-ASSOCIATED MEMBRANE PROTEIN-ASSOCIATED PROTEIN"/>
    <property type="match status" value="1"/>
</dbReference>
<comment type="similarity">
    <text evidence="2">Belongs to the VAMP-associated protein (VAP) (TC 9.B.17) family.</text>
</comment>
<keyword evidence="3 9" id="KW-0812">Transmembrane</keyword>
<dbReference type="SUPFAM" id="SSF49354">
    <property type="entry name" value="PapD-like"/>
    <property type="match status" value="1"/>
</dbReference>
<dbReference type="AlphaFoldDB" id="A0A834HZ42"/>
<keyword evidence="4 9" id="KW-1133">Transmembrane helix</keyword>
<proteinExistence type="inferred from homology"/>
<sequence>MSKQEQVLIIEPQNELKFIGPFTLPVTAYMKLSNPTDKNVMFKIKTTAPKRYCVRPNSGLLEPHKAIEIAICLQPFLYNPAEKNKHKFMVQTVFAPESADTNLETLWKEISPDQLMDSKLKCVFDIPSEETDPATATQRPNATETNNEVVSATAQITAPIRDVSTELQRAAKEVQQLRESESELRQENIRLKEEIFVIKKQKGLTSPNRYAPPAEQSPVLFYALSALIIGVLGAILGKLLL</sequence>
<gene>
    <name evidence="11" type="ORF">GWI33_016246</name>
</gene>
<evidence type="ECO:0000256" key="9">
    <source>
        <dbReference type="SAM" id="Phobius"/>
    </source>
</evidence>
<organism evidence="11 12">
    <name type="scientific">Rhynchophorus ferrugineus</name>
    <name type="common">Red palm weevil</name>
    <name type="synonym">Curculio ferrugineus</name>
    <dbReference type="NCBI Taxonomy" id="354439"/>
    <lineage>
        <taxon>Eukaryota</taxon>
        <taxon>Metazoa</taxon>
        <taxon>Ecdysozoa</taxon>
        <taxon>Arthropoda</taxon>
        <taxon>Hexapoda</taxon>
        <taxon>Insecta</taxon>
        <taxon>Pterygota</taxon>
        <taxon>Neoptera</taxon>
        <taxon>Endopterygota</taxon>
        <taxon>Coleoptera</taxon>
        <taxon>Polyphaga</taxon>
        <taxon>Cucujiformia</taxon>
        <taxon>Curculionidae</taxon>
        <taxon>Dryophthorinae</taxon>
        <taxon>Rhynchophorus</taxon>
    </lineage>
</organism>
<dbReference type="InterPro" id="IPR016763">
    <property type="entry name" value="VAP"/>
</dbReference>
<dbReference type="PANTHER" id="PTHR10809:SF6">
    <property type="entry name" value="AT11025P-RELATED"/>
    <property type="match status" value="1"/>
</dbReference>
<feature type="region of interest" description="Disordered" evidence="8">
    <location>
        <begin position="130"/>
        <end position="149"/>
    </location>
</feature>
<keyword evidence="6 9" id="KW-0472">Membrane</keyword>
<comment type="subcellular location">
    <subcellularLocation>
        <location evidence="1">Membrane</location>
        <topology evidence="1">Single-pass type IV membrane protein</topology>
    </subcellularLocation>
</comment>
<feature type="domain" description="MSP" evidence="10">
    <location>
        <begin position="7"/>
        <end position="125"/>
    </location>
</feature>
<dbReference type="InterPro" id="IPR008962">
    <property type="entry name" value="PapD-like_sf"/>
</dbReference>
<dbReference type="EMBL" id="JAACXV010014057">
    <property type="protein sequence ID" value="KAF7270804.1"/>
    <property type="molecule type" value="Genomic_DNA"/>
</dbReference>
<dbReference type="Proteomes" id="UP000625711">
    <property type="component" value="Unassembled WGS sequence"/>
</dbReference>
<dbReference type="GO" id="GO:0033149">
    <property type="term" value="F:FFAT motif binding"/>
    <property type="evidence" value="ECO:0007669"/>
    <property type="project" value="TreeGrafter"/>
</dbReference>
<dbReference type="FunFam" id="2.60.40.10:FF:000334">
    <property type="entry name" value="vesicle-associated membrane protein-associated protein A isoform X1"/>
    <property type="match status" value="1"/>
</dbReference>
<dbReference type="PIRSF" id="PIRSF019693">
    <property type="entry name" value="VAMP-associated"/>
    <property type="match status" value="1"/>
</dbReference>
<name>A0A834HZ42_RHYFE</name>
<dbReference type="GO" id="GO:0005789">
    <property type="term" value="C:endoplasmic reticulum membrane"/>
    <property type="evidence" value="ECO:0007669"/>
    <property type="project" value="InterPro"/>
</dbReference>
<dbReference type="PROSITE" id="PS50202">
    <property type="entry name" value="MSP"/>
    <property type="match status" value="1"/>
</dbReference>
<reference evidence="11" key="1">
    <citation type="submission" date="2020-08" db="EMBL/GenBank/DDBJ databases">
        <title>Genome sequencing and assembly of the red palm weevil Rhynchophorus ferrugineus.</title>
        <authorList>
            <person name="Dias G.B."/>
            <person name="Bergman C.M."/>
            <person name="Manee M."/>
        </authorList>
    </citation>
    <scope>NUCLEOTIDE SEQUENCE</scope>
    <source>
        <strain evidence="11">AA-2017</strain>
        <tissue evidence="11">Whole larva</tissue>
    </source>
</reference>
<evidence type="ECO:0000256" key="7">
    <source>
        <dbReference type="SAM" id="Coils"/>
    </source>
</evidence>
<protein>
    <recommendedName>
        <fullName evidence="10">MSP domain-containing protein</fullName>
    </recommendedName>
</protein>
<dbReference type="GO" id="GO:0005886">
    <property type="term" value="C:plasma membrane"/>
    <property type="evidence" value="ECO:0007669"/>
    <property type="project" value="TreeGrafter"/>
</dbReference>
<evidence type="ECO:0000313" key="11">
    <source>
        <dbReference type="EMBL" id="KAF7270804.1"/>
    </source>
</evidence>
<keyword evidence="12" id="KW-1185">Reference proteome</keyword>
<evidence type="ECO:0000256" key="1">
    <source>
        <dbReference type="ARBA" id="ARBA00004211"/>
    </source>
</evidence>
<dbReference type="InterPro" id="IPR013783">
    <property type="entry name" value="Ig-like_fold"/>
</dbReference>
<evidence type="ECO:0000259" key="10">
    <source>
        <dbReference type="PROSITE" id="PS50202"/>
    </source>
</evidence>
<dbReference type="Pfam" id="PF00635">
    <property type="entry name" value="Motile_Sperm"/>
    <property type="match status" value="1"/>
</dbReference>
<evidence type="ECO:0000256" key="2">
    <source>
        <dbReference type="ARBA" id="ARBA00008932"/>
    </source>
</evidence>
<accession>A0A834HZ42</accession>
<dbReference type="GO" id="GO:0061817">
    <property type="term" value="P:endoplasmic reticulum-plasma membrane tethering"/>
    <property type="evidence" value="ECO:0007669"/>
    <property type="project" value="TreeGrafter"/>
</dbReference>
<feature type="compositionally biased region" description="Polar residues" evidence="8">
    <location>
        <begin position="134"/>
        <end position="149"/>
    </location>
</feature>
<feature type="transmembrane region" description="Helical" evidence="9">
    <location>
        <begin position="219"/>
        <end position="240"/>
    </location>
</feature>
<evidence type="ECO:0000313" key="12">
    <source>
        <dbReference type="Proteomes" id="UP000625711"/>
    </source>
</evidence>